<evidence type="ECO:0000256" key="9">
    <source>
        <dbReference type="HAMAP-Rule" id="MF_00446"/>
    </source>
</evidence>
<keyword evidence="6 9" id="KW-0456">Lyase</keyword>
<dbReference type="PANTHER" id="PTHR21012:SF0">
    <property type="entry name" value="ASPARTATE 1-DECARBOXYLASE"/>
    <property type="match status" value="1"/>
</dbReference>
<feature type="chain" id="PRO_5013991412" description="Aspartate 1-decarboxylase alpha chain" evidence="9 13">
    <location>
        <begin position="25"/>
        <end position="135"/>
    </location>
</feature>
<dbReference type="GO" id="GO:0015940">
    <property type="term" value="P:pantothenate biosynthetic process"/>
    <property type="evidence" value="ECO:0007669"/>
    <property type="project" value="UniProtKB-UniRule"/>
</dbReference>
<evidence type="ECO:0000256" key="10">
    <source>
        <dbReference type="PIRSR" id="PIRSR006246-1"/>
    </source>
</evidence>
<accession>A0A0G3EPB4</accession>
<evidence type="ECO:0000256" key="12">
    <source>
        <dbReference type="PIRSR" id="PIRSR006246-3"/>
    </source>
</evidence>
<dbReference type="NCBIfam" id="TIGR00223">
    <property type="entry name" value="panD"/>
    <property type="match status" value="1"/>
</dbReference>
<evidence type="ECO:0000256" key="1">
    <source>
        <dbReference type="ARBA" id="ARBA00022490"/>
    </source>
</evidence>
<keyword evidence="3 9" id="KW-0210">Decarboxylase</keyword>
<dbReference type="GO" id="GO:0004068">
    <property type="term" value="F:aspartate 1-decarboxylase activity"/>
    <property type="evidence" value="ECO:0007669"/>
    <property type="project" value="UniProtKB-UniRule"/>
</dbReference>
<keyword evidence="7 9" id="KW-0704">Schiff base</keyword>
<evidence type="ECO:0000256" key="5">
    <source>
        <dbReference type="ARBA" id="ARBA00023145"/>
    </source>
</evidence>
<keyword evidence="8 9" id="KW-0670">Pyruvate</keyword>
<evidence type="ECO:0000256" key="13">
    <source>
        <dbReference type="PIRSR" id="PIRSR006246-5"/>
    </source>
</evidence>
<dbReference type="Proteomes" id="UP000036700">
    <property type="component" value="Chromosome"/>
</dbReference>
<organism evidence="14 15">
    <name type="scientific">Pandoraea thiooxydans</name>
    <dbReference type="NCBI Taxonomy" id="445709"/>
    <lineage>
        <taxon>Bacteria</taxon>
        <taxon>Pseudomonadati</taxon>
        <taxon>Pseudomonadota</taxon>
        <taxon>Betaproteobacteria</taxon>
        <taxon>Burkholderiales</taxon>
        <taxon>Burkholderiaceae</taxon>
        <taxon>Pandoraea</taxon>
    </lineage>
</organism>
<evidence type="ECO:0000256" key="2">
    <source>
        <dbReference type="ARBA" id="ARBA00022655"/>
    </source>
</evidence>
<evidence type="ECO:0000256" key="11">
    <source>
        <dbReference type="PIRSR" id="PIRSR006246-2"/>
    </source>
</evidence>
<feature type="active site" description="Proton donor" evidence="9 10">
    <location>
        <position position="58"/>
    </location>
</feature>
<keyword evidence="5 9" id="KW-0865">Zymogen</keyword>
<name>A0A0G3EPB4_9BURK</name>
<dbReference type="OrthoDB" id="9803983at2"/>
<evidence type="ECO:0000256" key="3">
    <source>
        <dbReference type="ARBA" id="ARBA00022793"/>
    </source>
</evidence>
<sequence>MIRTMLKSKIHRATVTHCELHYEGSCAIDENLLEASGLVENEQIDIFNVNNGERFTTYAIRGERGSGMISLNGAAARRAQLGDVVIIVAYAGVEEKDVQAGFKPQLVFVDERNRIKGDRDHVPLQAWEASPVFSE</sequence>
<comment type="function">
    <text evidence="9">Catalyzes the pyruvoyl-dependent decarboxylation of aspartate to produce beta-alanine.</text>
</comment>
<dbReference type="GO" id="GO:0005829">
    <property type="term" value="C:cytosol"/>
    <property type="evidence" value="ECO:0007669"/>
    <property type="project" value="TreeGrafter"/>
</dbReference>
<evidence type="ECO:0000313" key="15">
    <source>
        <dbReference type="Proteomes" id="UP000036700"/>
    </source>
</evidence>
<dbReference type="Gene3D" id="2.40.40.20">
    <property type="match status" value="1"/>
</dbReference>
<comment type="PTM">
    <text evidence="9 12">Is synthesized initially as an inactive proenzyme, which is activated by self-cleavage at a specific serine bond to produce a beta-subunit with a hydroxyl group at its C-terminus and an alpha-subunit with a pyruvoyl group at its N-terminus.</text>
</comment>
<protein>
    <recommendedName>
        <fullName evidence="9">Aspartate 1-decarboxylase</fullName>
        <ecNumber evidence="9">4.1.1.11</ecNumber>
    </recommendedName>
    <alternativeName>
        <fullName evidence="9">Aspartate alpha-decarboxylase</fullName>
    </alternativeName>
    <component>
        <recommendedName>
            <fullName evidence="9">Aspartate 1-decarboxylase beta chain</fullName>
        </recommendedName>
    </component>
    <component>
        <recommendedName>
            <fullName evidence="9">Aspartate 1-decarboxylase alpha chain</fullName>
        </recommendedName>
    </component>
</protein>
<evidence type="ECO:0000256" key="6">
    <source>
        <dbReference type="ARBA" id="ARBA00023239"/>
    </source>
</evidence>
<dbReference type="InterPro" id="IPR009010">
    <property type="entry name" value="Asp_de-COase-like_dom_sf"/>
</dbReference>
<feature type="active site" description="Schiff-base intermediate with substrate; via pyruvic acid" evidence="9 10">
    <location>
        <position position="25"/>
    </location>
</feature>
<proteinExistence type="inferred from homology"/>
<dbReference type="GO" id="GO:0006523">
    <property type="term" value="P:alanine biosynthetic process"/>
    <property type="evidence" value="ECO:0007669"/>
    <property type="project" value="InterPro"/>
</dbReference>
<evidence type="ECO:0000256" key="4">
    <source>
        <dbReference type="ARBA" id="ARBA00022813"/>
    </source>
</evidence>
<feature type="binding site" evidence="9 11">
    <location>
        <position position="57"/>
    </location>
    <ligand>
        <name>substrate</name>
    </ligand>
</feature>
<dbReference type="Pfam" id="PF02261">
    <property type="entry name" value="Asp_decarbox"/>
    <property type="match status" value="1"/>
</dbReference>
<reference evidence="15" key="1">
    <citation type="submission" date="2015-06" db="EMBL/GenBank/DDBJ databases">
        <authorList>
            <person name="Lim Y.L."/>
            <person name="Ee R."/>
            <person name="Yong D."/>
            <person name="How K.Y."/>
            <person name="Yin W.F."/>
            <person name="Chan K.G."/>
        </authorList>
    </citation>
    <scope>NUCLEOTIDE SEQUENCE [LARGE SCALE GENOMIC DNA]</scope>
    <source>
        <strain evidence="15">DSM 25325</strain>
    </source>
</reference>
<evidence type="ECO:0000256" key="7">
    <source>
        <dbReference type="ARBA" id="ARBA00023270"/>
    </source>
</evidence>
<dbReference type="PATRIC" id="fig|445709.3.peg.414"/>
<feature type="binding site" evidence="9 11">
    <location>
        <begin position="73"/>
        <end position="75"/>
    </location>
    <ligand>
        <name>substrate</name>
    </ligand>
</feature>
<dbReference type="PANTHER" id="PTHR21012">
    <property type="entry name" value="ASPARTATE 1-DECARBOXYLASE"/>
    <property type="match status" value="1"/>
</dbReference>
<dbReference type="InterPro" id="IPR003190">
    <property type="entry name" value="Asp_decarbox"/>
</dbReference>
<evidence type="ECO:0000256" key="8">
    <source>
        <dbReference type="ARBA" id="ARBA00023317"/>
    </source>
</evidence>
<dbReference type="KEGG" id="ptx:ABW99_01905"/>
<comment type="subunit">
    <text evidence="9">Heterooctamer of four alpha and four beta subunits.</text>
</comment>
<dbReference type="HAMAP" id="MF_00446">
    <property type="entry name" value="PanD"/>
    <property type="match status" value="1"/>
</dbReference>
<feature type="modified residue" description="Pyruvic acid (Ser)" evidence="9 12">
    <location>
        <position position="25"/>
    </location>
</feature>
<keyword evidence="15" id="KW-1185">Reference proteome</keyword>
<dbReference type="AlphaFoldDB" id="A0A0G3EPB4"/>
<dbReference type="STRING" id="445709.ABW99_01905"/>
<feature type="chain" id="PRO_5013991413" description="Aspartate 1-decarboxylase beta chain" evidence="9 13">
    <location>
        <begin position="1"/>
        <end position="24"/>
    </location>
</feature>
<dbReference type="RefSeq" id="WP_047212704.1">
    <property type="nucleotide sequence ID" value="NZ_CP011568.3"/>
</dbReference>
<keyword evidence="4 9" id="KW-0068">Autocatalytic cleavage</keyword>
<keyword evidence="2 9" id="KW-0566">Pantothenate biosynthesis</keyword>
<comment type="similarity">
    <text evidence="9">Belongs to the PanD family.</text>
</comment>
<comment type="pathway">
    <text evidence="9">Cofactor biosynthesis; (R)-pantothenate biosynthesis; beta-alanine from L-aspartate: step 1/1.</text>
</comment>
<dbReference type="EMBL" id="CP011568">
    <property type="protein sequence ID" value="AKJ67167.1"/>
    <property type="molecule type" value="Genomic_DNA"/>
</dbReference>
<comment type="subcellular location">
    <subcellularLocation>
        <location evidence="9">Cytoplasm</location>
    </subcellularLocation>
</comment>
<comment type="catalytic activity">
    <reaction evidence="9">
        <text>L-aspartate + H(+) = beta-alanine + CO2</text>
        <dbReference type="Rhea" id="RHEA:19497"/>
        <dbReference type="ChEBI" id="CHEBI:15378"/>
        <dbReference type="ChEBI" id="CHEBI:16526"/>
        <dbReference type="ChEBI" id="CHEBI:29991"/>
        <dbReference type="ChEBI" id="CHEBI:57966"/>
        <dbReference type="EC" id="4.1.1.11"/>
    </reaction>
</comment>
<dbReference type="SUPFAM" id="SSF50692">
    <property type="entry name" value="ADC-like"/>
    <property type="match status" value="1"/>
</dbReference>
<dbReference type="EC" id="4.1.1.11" evidence="9"/>
<dbReference type="CDD" id="cd06919">
    <property type="entry name" value="Asp_decarbox"/>
    <property type="match status" value="1"/>
</dbReference>
<dbReference type="UniPathway" id="UPA00028">
    <property type="reaction ID" value="UER00002"/>
</dbReference>
<dbReference type="PIRSF" id="PIRSF006246">
    <property type="entry name" value="Asp_decarbox"/>
    <property type="match status" value="1"/>
</dbReference>
<comment type="cofactor">
    <cofactor evidence="9 10">
        <name>pyruvate</name>
        <dbReference type="ChEBI" id="CHEBI:15361"/>
    </cofactor>
    <text evidence="9 10">Binds 1 pyruvoyl group covalently per subunit.</text>
</comment>
<keyword evidence="1 9" id="KW-0963">Cytoplasm</keyword>
<gene>
    <name evidence="9" type="primary">panD</name>
    <name evidence="14" type="ORF">ABW99_01905</name>
</gene>
<evidence type="ECO:0000313" key="14">
    <source>
        <dbReference type="EMBL" id="AKJ67167.1"/>
    </source>
</evidence>